<organism evidence="1 2">
    <name type="scientific">Chaetomium tenue</name>
    <dbReference type="NCBI Taxonomy" id="1854479"/>
    <lineage>
        <taxon>Eukaryota</taxon>
        <taxon>Fungi</taxon>
        <taxon>Dikarya</taxon>
        <taxon>Ascomycota</taxon>
        <taxon>Pezizomycotina</taxon>
        <taxon>Sordariomycetes</taxon>
        <taxon>Sordariomycetidae</taxon>
        <taxon>Sordariales</taxon>
        <taxon>Chaetomiaceae</taxon>
        <taxon>Chaetomium</taxon>
    </lineage>
</organism>
<gene>
    <name evidence="1" type="ORF">F5144DRAFT_582105</name>
</gene>
<feature type="non-terminal residue" evidence="1">
    <location>
        <position position="1"/>
    </location>
</feature>
<protein>
    <submittedName>
        <fullName evidence="1">Uncharacterized protein</fullName>
    </submittedName>
</protein>
<dbReference type="EMBL" id="JAGIZQ010000006">
    <property type="protein sequence ID" value="KAH6623004.1"/>
    <property type="molecule type" value="Genomic_DNA"/>
</dbReference>
<comment type="caution">
    <text evidence="1">The sequence shown here is derived from an EMBL/GenBank/DDBJ whole genome shotgun (WGS) entry which is preliminary data.</text>
</comment>
<proteinExistence type="predicted"/>
<evidence type="ECO:0000313" key="2">
    <source>
        <dbReference type="Proteomes" id="UP000724584"/>
    </source>
</evidence>
<reference evidence="1 2" key="1">
    <citation type="journal article" date="2021" name="Nat. Commun.">
        <title>Genetic determinants of endophytism in the Arabidopsis root mycobiome.</title>
        <authorList>
            <person name="Mesny F."/>
            <person name="Miyauchi S."/>
            <person name="Thiergart T."/>
            <person name="Pickel B."/>
            <person name="Atanasova L."/>
            <person name="Karlsson M."/>
            <person name="Huettel B."/>
            <person name="Barry K.W."/>
            <person name="Haridas S."/>
            <person name="Chen C."/>
            <person name="Bauer D."/>
            <person name="Andreopoulos W."/>
            <person name="Pangilinan J."/>
            <person name="LaButti K."/>
            <person name="Riley R."/>
            <person name="Lipzen A."/>
            <person name="Clum A."/>
            <person name="Drula E."/>
            <person name="Henrissat B."/>
            <person name="Kohler A."/>
            <person name="Grigoriev I.V."/>
            <person name="Martin F.M."/>
            <person name="Hacquard S."/>
        </authorList>
    </citation>
    <scope>NUCLEOTIDE SEQUENCE [LARGE SCALE GENOMIC DNA]</scope>
    <source>
        <strain evidence="1 2">MPI-SDFR-AT-0079</strain>
    </source>
</reference>
<keyword evidence="2" id="KW-1185">Reference proteome</keyword>
<sequence>MDAGRSQRLKSGMSASSTGLAWLVFFVFLSPCYEFSSALAPVPFFQSILGANNNTVLVLTGCGLCLHF</sequence>
<dbReference type="Proteomes" id="UP000724584">
    <property type="component" value="Unassembled WGS sequence"/>
</dbReference>
<evidence type="ECO:0000313" key="1">
    <source>
        <dbReference type="EMBL" id="KAH6623004.1"/>
    </source>
</evidence>
<name>A0ACB7NY24_9PEZI</name>
<accession>A0ACB7NY24</accession>